<keyword evidence="1" id="KW-0812">Transmembrane</keyword>
<accession>A0A444WEV5</accession>
<proteinExistence type="predicted"/>
<dbReference type="InterPro" id="IPR055407">
    <property type="entry name" value="TraM_C"/>
</dbReference>
<comment type="caution">
    <text evidence="3">The sequence shown here is derived from an EMBL/GenBank/DDBJ whole genome shotgun (WGS) entry which is preliminary data.</text>
</comment>
<evidence type="ECO:0000259" key="2">
    <source>
        <dbReference type="Pfam" id="PF12508"/>
    </source>
</evidence>
<evidence type="ECO:0000313" key="3">
    <source>
        <dbReference type="EMBL" id="RYJ44312.1"/>
    </source>
</evidence>
<feature type="domain" description="Conjugative transposon TraM C-terminal" evidence="2">
    <location>
        <begin position="272"/>
        <end position="416"/>
    </location>
</feature>
<dbReference type="AlphaFoldDB" id="A0A444WEV5"/>
<reference evidence="3 4" key="1">
    <citation type="submission" date="2014-12" db="EMBL/GenBank/DDBJ databases">
        <title>Genome sequence of Flavobacterium beibuense RSKm HC5.</title>
        <authorList>
            <person name="Kim J.F."/>
            <person name="Song J.Y."/>
            <person name="Kwak M.-J."/>
            <person name="Lee S.-W."/>
        </authorList>
    </citation>
    <scope>NUCLEOTIDE SEQUENCE [LARGE SCALE GENOMIC DNA]</scope>
    <source>
        <strain evidence="3 4">RSKm HC5</strain>
    </source>
</reference>
<evidence type="ECO:0000313" key="4">
    <source>
        <dbReference type="Proteomes" id="UP000289775"/>
    </source>
</evidence>
<name>A0A444WEV5_9FLAO</name>
<dbReference type="OrthoDB" id="1453786at2"/>
<organism evidence="3 4">
    <name type="scientific">Flavobacterium beibuense</name>
    <dbReference type="NCBI Taxonomy" id="657326"/>
    <lineage>
        <taxon>Bacteria</taxon>
        <taxon>Pseudomonadati</taxon>
        <taxon>Bacteroidota</taxon>
        <taxon>Flavobacteriia</taxon>
        <taxon>Flavobacteriales</taxon>
        <taxon>Flavobacteriaceae</taxon>
        <taxon>Flavobacterium</taxon>
    </lineage>
</organism>
<keyword evidence="4" id="KW-1185">Reference proteome</keyword>
<evidence type="ECO:0000256" key="1">
    <source>
        <dbReference type="SAM" id="Phobius"/>
    </source>
</evidence>
<keyword evidence="1" id="KW-0472">Membrane</keyword>
<dbReference type="NCBIfam" id="TIGR03779">
    <property type="entry name" value="Bac_Flav_CT_M"/>
    <property type="match status" value="1"/>
</dbReference>
<sequence length="424" mass="47384">MENRKDSQGGIRQRKLLLVLPLLALPFVTLLFWIMGGGKGEVTDSPEVRQGFNIKLPQSRLTGEDPMNKLNYYDRAALDSMKFEELKKKDPNYRVPTTEVQDSLRLHEFPNRKKGLIMSSYRDPNEEKVYEKLEALKRAISAPPPLAEKTKSNYRDHTLPPLPVRSQEMESIMESLDNGIDGDQELKQISGMLENILDIQYPGRMQEKLRKASEAERGRVFPVFGTNEAQPVTLLQGADTRGNEVFVSRKKTNGFYSLEESAPNQNAQIAAITAVIAETQTIVNGTVIKMRLTQEISINGTKIPKNVFIYGTCSLKGERLEVNIPSIRYNNTLFPVELSIYDLDGLSGIFIPGAITRDVAKASADRSMQTLGVSALEDSWEAQAAGAGFEAAKSLFSKKVKQVKVVLKAGYQVLLRDEKQKDKS</sequence>
<protein>
    <submittedName>
        <fullName evidence="3">Conjugative transposon protein TraM</fullName>
    </submittedName>
</protein>
<dbReference type="RefSeq" id="WP_129750086.1">
    <property type="nucleotide sequence ID" value="NZ_JUIW01000003.1"/>
</dbReference>
<keyword evidence="1" id="KW-1133">Transmembrane helix</keyword>
<gene>
    <name evidence="3" type="ORF">NU09_0922</name>
</gene>
<dbReference type="Proteomes" id="UP000289775">
    <property type="component" value="Unassembled WGS sequence"/>
</dbReference>
<dbReference type="EMBL" id="JUIW01000003">
    <property type="protein sequence ID" value="RYJ44312.1"/>
    <property type="molecule type" value="Genomic_DNA"/>
</dbReference>
<dbReference type="Pfam" id="PF12508">
    <property type="entry name" value="Transposon_TraM"/>
    <property type="match status" value="1"/>
</dbReference>
<dbReference type="InterPro" id="IPR022187">
    <property type="entry name" value="Conjug_transposon_TraM"/>
</dbReference>
<feature type="transmembrane region" description="Helical" evidence="1">
    <location>
        <begin position="16"/>
        <end position="36"/>
    </location>
</feature>